<dbReference type="EMBL" id="JQCQ01000047">
    <property type="protein sequence ID" value="KRO21599.1"/>
    <property type="molecule type" value="Genomic_DNA"/>
</dbReference>
<keyword evidence="1" id="KW-0812">Transmembrane</keyword>
<keyword evidence="1" id="KW-1133">Transmembrane helix</keyword>
<keyword evidence="1" id="KW-0472">Membrane</keyword>
<evidence type="ECO:0000256" key="1">
    <source>
        <dbReference type="SAM" id="Phobius"/>
    </source>
</evidence>
<accession>A0A0R2N6Y2</accession>
<dbReference type="PATRIC" id="fig|480391.4.peg.1375"/>
<evidence type="ECO:0000313" key="2">
    <source>
        <dbReference type="EMBL" id="KRO21599.1"/>
    </source>
</evidence>
<feature type="transmembrane region" description="Helical" evidence="1">
    <location>
        <begin position="15"/>
        <end position="39"/>
    </location>
</feature>
<proteinExistence type="predicted"/>
<keyword evidence="3" id="KW-1185">Reference proteome</keyword>
<dbReference type="AlphaFoldDB" id="A0A0R2N6Y2"/>
<dbReference type="InterPro" id="IPR008407">
    <property type="entry name" value="Brnchd-chn_aa_trnsp_AzlD"/>
</dbReference>
<organism evidence="2 3">
    <name type="scientific">Pediococcus argentinicus</name>
    <dbReference type="NCBI Taxonomy" id="480391"/>
    <lineage>
        <taxon>Bacteria</taxon>
        <taxon>Bacillati</taxon>
        <taxon>Bacillota</taxon>
        <taxon>Bacilli</taxon>
        <taxon>Lactobacillales</taxon>
        <taxon>Lactobacillaceae</taxon>
        <taxon>Pediococcus</taxon>
    </lineage>
</organism>
<dbReference type="Proteomes" id="UP000051249">
    <property type="component" value="Unassembled WGS sequence"/>
</dbReference>
<protein>
    <recommendedName>
        <fullName evidence="4">Branched-chain amino acid transport</fullName>
    </recommendedName>
</protein>
<gene>
    <name evidence="2" type="ORF">IV88_GL001351</name>
</gene>
<name>A0A0R2N6Y2_9LACO</name>
<evidence type="ECO:0008006" key="4">
    <source>
        <dbReference type="Google" id="ProtNLM"/>
    </source>
</evidence>
<evidence type="ECO:0000313" key="3">
    <source>
        <dbReference type="Proteomes" id="UP000051249"/>
    </source>
</evidence>
<dbReference type="Pfam" id="PF05437">
    <property type="entry name" value="AzlD"/>
    <property type="match status" value="1"/>
</dbReference>
<feature type="transmembrane region" description="Helical" evidence="1">
    <location>
        <begin position="59"/>
        <end position="82"/>
    </location>
</feature>
<sequence>MVPFVLLKKFSLPKLAVEFLSFVPITIMAALFFESWFIGHPGHLPEINWENLIASGPTVVAAAITKNLLAIVIVGVITMAIVRLV</sequence>
<reference evidence="2 3" key="1">
    <citation type="journal article" date="2015" name="Genome Announc.">
        <title>Expanding the biotechnology potential of lactobacilli through comparative genomics of 213 strains and associated genera.</title>
        <authorList>
            <person name="Sun Z."/>
            <person name="Harris H.M."/>
            <person name="McCann A."/>
            <person name="Guo C."/>
            <person name="Argimon S."/>
            <person name="Zhang W."/>
            <person name="Yang X."/>
            <person name="Jeffery I.B."/>
            <person name="Cooney J.C."/>
            <person name="Kagawa T.F."/>
            <person name="Liu W."/>
            <person name="Song Y."/>
            <person name="Salvetti E."/>
            <person name="Wrobel A."/>
            <person name="Rasinkangas P."/>
            <person name="Parkhill J."/>
            <person name="Rea M.C."/>
            <person name="O'Sullivan O."/>
            <person name="Ritari J."/>
            <person name="Douillard F.P."/>
            <person name="Paul Ross R."/>
            <person name="Yang R."/>
            <person name="Briner A.E."/>
            <person name="Felis G.E."/>
            <person name="de Vos W.M."/>
            <person name="Barrangou R."/>
            <person name="Klaenhammer T.R."/>
            <person name="Caufield P.W."/>
            <person name="Cui Y."/>
            <person name="Zhang H."/>
            <person name="O'Toole P.W."/>
        </authorList>
    </citation>
    <scope>NUCLEOTIDE SEQUENCE [LARGE SCALE GENOMIC DNA]</scope>
    <source>
        <strain evidence="2 3">DSM 23026</strain>
    </source>
</reference>
<comment type="caution">
    <text evidence="2">The sequence shown here is derived from an EMBL/GenBank/DDBJ whole genome shotgun (WGS) entry which is preliminary data.</text>
</comment>